<comment type="caution">
    <text evidence="1">The sequence shown here is derived from an EMBL/GenBank/DDBJ whole genome shotgun (WGS) entry which is preliminary data.</text>
</comment>
<gene>
    <name evidence="1" type="ORF">COLO4_05081</name>
</gene>
<dbReference type="Proteomes" id="UP000187203">
    <property type="component" value="Unassembled WGS sequence"/>
</dbReference>
<organism evidence="1 2">
    <name type="scientific">Corchorus olitorius</name>
    <dbReference type="NCBI Taxonomy" id="93759"/>
    <lineage>
        <taxon>Eukaryota</taxon>
        <taxon>Viridiplantae</taxon>
        <taxon>Streptophyta</taxon>
        <taxon>Embryophyta</taxon>
        <taxon>Tracheophyta</taxon>
        <taxon>Spermatophyta</taxon>
        <taxon>Magnoliopsida</taxon>
        <taxon>eudicotyledons</taxon>
        <taxon>Gunneridae</taxon>
        <taxon>Pentapetalae</taxon>
        <taxon>rosids</taxon>
        <taxon>malvids</taxon>
        <taxon>Malvales</taxon>
        <taxon>Malvaceae</taxon>
        <taxon>Grewioideae</taxon>
        <taxon>Apeibeae</taxon>
        <taxon>Corchorus</taxon>
    </lineage>
</organism>
<protein>
    <submittedName>
        <fullName evidence="1">Histone-lysine N-methyltransferase SUVR2-like protein</fullName>
    </submittedName>
</protein>
<name>A0A1R3KS24_9ROSI</name>
<evidence type="ECO:0000313" key="2">
    <source>
        <dbReference type="Proteomes" id="UP000187203"/>
    </source>
</evidence>
<reference evidence="2" key="1">
    <citation type="submission" date="2013-09" db="EMBL/GenBank/DDBJ databases">
        <title>Corchorus olitorius genome sequencing.</title>
        <authorList>
            <person name="Alam M."/>
            <person name="Haque M.S."/>
            <person name="Islam M.S."/>
            <person name="Emdad E.M."/>
            <person name="Islam M.M."/>
            <person name="Ahmed B."/>
            <person name="Halim A."/>
            <person name="Hossen Q.M.M."/>
            <person name="Hossain M.Z."/>
            <person name="Ahmed R."/>
            <person name="Khan M.M."/>
            <person name="Islam R."/>
            <person name="Rashid M.M."/>
            <person name="Khan S.A."/>
            <person name="Rahman M.S."/>
            <person name="Alam M."/>
            <person name="Yahiya A.S."/>
            <person name="Khan M.S."/>
            <person name="Azam M.S."/>
            <person name="Haque T."/>
            <person name="Lashkar M.Z.H."/>
            <person name="Akhand A.I."/>
            <person name="Morshed G."/>
            <person name="Roy S."/>
            <person name="Uddin K.S."/>
            <person name="Rabeya T."/>
            <person name="Hossain A.S."/>
            <person name="Chowdhury A."/>
            <person name="Snigdha A.R."/>
            <person name="Mortoza M.S."/>
            <person name="Matin S.A."/>
            <person name="Hoque S.M.E."/>
            <person name="Islam M.K."/>
            <person name="Roy D.K."/>
            <person name="Haider R."/>
            <person name="Moosa M.M."/>
            <person name="Elias S.M."/>
            <person name="Hasan A.M."/>
            <person name="Jahan S."/>
            <person name="Shafiuddin M."/>
            <person name="Mahmood N."/>
            <person name="Shommy N.S."/>
        </authorList>
    </citation>
    <scope>NUCLEOTIDE SEQUENCE [LARGE SCALE GENOMIC DNA]</scope>
    <source>
        <strain evidence="2">cv. O-4</strain>
    </source>
</reference>
<proteinExistence type="predicted"/>
<evidence type="ECO:0000313" key="1">
    <source>
        <dbReference type="EMBL" id="OMP09849.1"/>
    </source>
</evidence>
<dbReference type="AlphaFoldDB" id="A0A1R3KS24"/>
<sequence>MTNANDELPPVMENLPPLTRSIIMNFEDILQLAYPAGSLSTSCQIQQKPNFKSAIKAIIALPNNQIACDEQTISILKHSLQIRESEIPTQEEAEAILQQPEILTQIFSRGLANHLPPSYTLLKPIVKRKFQKLTTNFTSIAVKGERCETTCLTTFPIFRAWITVSSTLDLESTTTQHNIHITLDPIGPTILEQASTSWEAEEHPQQKNTPDRIAILIYNARGVARPSFTRIFTRTIAIYRPQIIIITETRTSMGQQFLESQCGDHSILHTIDPLGYFGGSWIMYNRRQIITRVLNISRRDITFQLLNKEN</sequence>
<keyword evidence="2" id="KW-1185">Reference proteome</keyword>
<accession>A0A1R3KS24</accession>
<dbReference type="EMBL" id="AWUE01012146">
    <property type="protein sequence ID" value="OMP09849.1"/>
    <property type="molecule type" value="Genomic_DNA"/>
</dbReference>